<evidence type="ECO:0000259" key="7">
    <source>
        <dbReference type="PROSITE" id="PS51462"/>
    </source>
</evidence>
<dbReference type="PANTHER" id="PTHR11383:SF3">
    <property type="entry name" value="NAD(P)H PYROPHOSPHATASE NUDT13, MITOCHONDRIAL"/>
    <property type="match status" value="1"/>
</dbReference>
<dbReference type="Pfam" id="PF09296">
    <property type="entry name" value="NUDIX-like"/>
    <property type="match status" value="1"/>
</dbReference>
<dbReference type="RefSeq" id="WP_193909468.1">
    <property type="nucleotide sequence ID" value="NZ_PRDL01000001.1"/>
</dbReference>
<dbReference type="GO" id="GO:0046872">
    <property type="term" value="F:metal ion binding"/>
    <property type="evidence" value="ECO:0007669"/>
    <property type="project" value="UniProtKB-KW"/>
</dbReference>
<evidence type="ECO:0000256" key="2">
    <source>
        <dbReference type="ARBA" id="ARBA00012381"/>
    </source>
</evidence>
<protein>
    <recommendedName>
        <fullName evidence="2">NAD(+) diphosphatase</fullName>
        <ecNumber evidence="2">3.6.1.22</ecNumber>
    </recommendedName>
</protein>
<keyword evidence="6" id="KW-0520">NAD</keyword>
<dbReference type="SUPFAM" id="SSF55811">
    <property type="entry name" value="Nudix"/>
    <property type="match status" value="2"/>
</dbReference>
<sequence>MTFVAGVEPLIISGEALFIPVLDNLLLCLAGAGWRPLEQHELAASEPVVLEQHFLGYLDQKACWVVDVARAGQAEGFEWHSLRSQLGLVSEEMFLLAGRALQISRWYGDHQFCGRCGRPTTTDPQERAKVCHACNLSFYPRLSPCIITLITRGDECLLARHARASRPVFSALAGFVEVGERPEDTVHREVREEVGIEIQAVQYFASQPWPFPGQLMLGFTGEYLSGDILVDGVEIMEAHWFRYDGLPAIPSAATLSGQLIANFIQQRQGLART</sequence>
<keyword evidence="5" id="KW-0460">Magnesium</keyword>
<evidence type="ECO:0000256" key="3">
    <source>
        <dbReference type="ARBA" id="ARBA00022723"/>
    </source>
</evidence>
<dbReference type="InterPro" id="IPR000086">
    <property type="entry name" value="NUDIX_hydrolase_dom"/>
</dbReference>
<dbReference type="AlphaFoldDB" id="A0A928V2F4"/>
<evidence type="ECO:0000256" key="4">
    <source>
        <dbReference type="ARBA" id="ARBA00022801"/>
    </source>
</evidence>
<evidence type="ECO:0000256" key="6">
    <source>
        <dbReference type="ARBA" id="ARBA00023027"/>
    </source>
</evidence>
<gene>
    <name evidence="8" type="ORF">C4F51_10180</name>
</gene>
<dbReference type="NCBIfam" id="NF001299">
    <property type="entry name" value="PRK00241.1"/>
    <property type="match status" value="1"/>
</dbReference>
<evidence type="ECO:0000256" key="5">
    <source>
        <dbReference type="ARBA" id="ARBA00022842"/>
    </source>
</evidence>
<dbReference type="EC" id="3.6.1.22" evidence="2"/>
<accession>A0A928V2F4</accession>
<name>A0A928V2F4_9GAMM</name>
<dbReference type="InterPro" id="IPR015797">
    <property type="entry name" value="NUDIX_hydrolase-like_dom_sf"/>
</dbReference>
<dbReference type="InterPro" id="IPR049734">
    <property type="entry name" value="NudC-like_C"/>
</dbReference>
<dbReference type="Gene3D" id="3.90.79.20">
    <property type="match status" value="1"/>
</dbReference>
<reference evidence="8" key="1">
    <citation type="submission" date="2018-07" db="EMBL/GenBank/DDBJ databases">
        <title>Genome assembly of strain Ka43.</title>
        <authorList>
            <person name="Kukolya J."/>
            <person name="Nagy I."/>
            <person name="Horvath B."/>
            <person name="Toth A."/>
        </authorList>
    </citation>
    <scope>NUCLEOTIDE SEQUENCE</scope>
    <source>
        <strain evidence="8">KB43</strain>
    </source>
</reference>
<dbReference type="EMBL" id="PRDL01000001">
    <property type="protein sequence ID" value="MBE8717556.1"/>
    <property type="molecule type" value="Genomic_DNA"/>
</dbReference>
<keyword evidence="4 8" id="KW-0378">Hydrolase</keyword>
<keyword evidence="9" id="KW-1185">Reference proteome</keyword>
<dbReference type="CDD" id="cd03429">
    <property type="entry name" value="NUDIX_NADH_pyrophosphatase_Nudt13"/>
    <property type="match status" value="1"/>
</dbReference>
<dbReference type="InterPro" id="IPR015376">
    <property type="entry name" value="Znr_NADH_PPase"/>
</dbReference>
<keyword evidence="3" id="KW-0479">Metal-binding</keyword>
<dbReference type="InterPro" id="IPR020084">
    <property type="entry name" value="NUDIX_hydrolase_CS"/>
</dbReference>
<dbReference type="InterPro" id="IPR015375">
    <property type="entry name" value="NADH_PPase-like_N"/>
</dbReference>
<organism evidence="8 9">
    <name type="scientific">Cellvibrio polysaccharolyticus</name>
    <dbReference type="NCBI Taxonomy" id="2082724"/>
    <lineage>
        <taxon>Bacteria</taxon>
        <taxon>Pseudomonadati</taxon>
        <taxon>Pseudomonadota</taxon>
        <taxon>Gammaproteobacteria</taxon>
        <taxon>Cellvibrionales</taxon>
        <taxon>Cellvibrionaceae</taxon>
        <taxon>Cellvibrio</taxon>
    </lineage>
</organism>
<evidence type="ECO:0000313" key="9">
    <source>
        <dbReference type="Proteomes" id="UP000652567"/>
    </source>
</evidence>
<dbReference type="GO" id="GO:0016787">
    <property type="term" value="F:hydrolase activity"/>
    <property type="evidence" value="ECO:0007669"/>
    <property type="project" value="UniProtKB-KW"/>
</dbReference>
<evidence type="ECO:0000313" key="8">
    <source>
        <dbReference type="EMBL" id="MBE8717556.1"/>
    </source>
</evidence>
<dbReference type="PANTHER" id="PTHR11383">
    <property type="entry name" value="NUCLEOSIDE DIPHOSPHATE-LINKED MOIETY X MOTIF 13"/>
    <property type="match status" value="1"/>
</dbReference>
<dbReference type="Pfam" id="PF09297">
    <property type="entry name" value="Zn_ribbon_NUD"/>
    <property type="match status" value="1"/>
</dbReference>
<proteinExistence type="predicted"/>
<evidence type="ECO:0000256" key="1">
    <source>
        <dbReference type="ARBA" id="ARBA00001946"/>
    </source>
</evidence>
<dbReference type="PROSITE" id="PS00893">
    <property type="entry name" value="NUDIX_BOX"/>
    <property type="match status" value="1"/>
</dbReference>
<dbReference type="Pfam" id="PF00293">
    <property type="entry name" value="NUDIX"/>
    <property type="match status" value="1"/>
</dbReference>
<comment type="cofactor">
    <cofactor evidence="1">
        <name>Mg(2+)</name>
        <dbReference type="ChEBI" id="CHEBI:18420"/>
    </cofactor>
</comment>
<feature type="domain" description="Nudix hydrolase" evidence="7">
    <location>
        <begin position="140"/>
        <end position="265"/>
    </location>
</feature>
<dbReference type="Gene3D" id="3.90.79.10">
    <property type="entry name" value="Nucleoside Triphosphate Pyrophosphohydrolase"/>
    <property type="match status" value="1"/>
</dbReference>
<comment type="caution">
    <text evidence="8">The sequence shown here is derived from an EMBL/GenBank/DDBJ whole genome shotgun (WGS) entry which is preliminary data.</text>
</comment>
<dbReference type="PROSITE" id="PS51462">
    <property type="entry name" value="NUDIX"/>
    <property type="match status" value="1"/>
</dbReference>
<dbReference type="Proteomes" id="UP000652567">
    <property type="component" value="Unassembled WGS sequence"/>
</dbReference>